<proteinExistence type="predicted"/>
<organism evidence="1 2">
    <name type="scientific">Carpediemonas membranifera</name>
    <dbReference type="NCBI Taxonomy" id="201153"/>
    <lineage>
        <taxon>Eukaryota</taxon>
        <taxon>Metamonada</taxon>
        <taxon>Carpediemonas-like organisms</taxon>
        <taxon>Carpediemonas</taxon>
    </lineage>
</organism>
<gene>
    <name evidence="1" type="ORF">J8273_7339</name>
</gene>
<name>A0A8J6ATG6_9EUKA</name>
<keyword evidence="2" id="KW-1185">Reference proteome</keyword>
<comment type="caution">
    <text evidence="1">The sequence shown here is derived from an EMBL/GenBank/DDBJ whole genome shotgun (WGS) entry which is preliminary data.</text>
</comment>
<sequence length="216" mass="24311">MDTVREYFLLHSWPDTKERGGFLSKMKPETIQRLDRVWDRPGEKKVSDHVKECLRCGRYFSPGTSHQQLLTHARKCQLREGEQSAGAHKRARIDRFGEALPSTTMPAATIPLIGRIDPGATDQLQRRLNDLSAKELELHAIVSKETPMTTPFNRALTYLRVIQGGINEVDQHRRALANRPLDKDRSMVAGGEQFVVPPMVIGSVMTSGHAATHLPR</sequence>
<reference evidence="1" key="1">
    <citation type="submission" date="2021-05" db="EMBL/GenBank/DDBJ databases">
        <title>A free-living protist that lacks canonical eukaryotic 1 DNA replication and segregation systems.</title>
        <authorList>
            <person name="Salas-Leiva D.E."/>
            <person name="Tromer E.C."/>
            <person name="Curtis B.A."/>
            <person name="Jerlstrom-Hultqvist J."/>
            <person name="Kolisko M."/>
            <person name="Yi Z."/>
            <person name="Salas-Leiva J.S."/>
            <person name="Gallot-Lavallee L."/>
            <person name="Kops G.J.P.L."/>
            <person name="Archibald J.M."/>
            <person name="Simpson A.G.B."/>
            <person name="Roger A.J."/>
        </authorList>
    </citation>
    <scope>NUCLEOTIDE SEQUENCE</scope>
    <source>
        <strain evidence="1">BICM</strain>
    </source>
</reference>
<evidence type="ECO:0000313" key="2">
    <source>
        <dbReference type="Proteomes" id="UP000717585"/>
    </source>
</evidence>
<dbReference type="Proteomes" id="UP000717585">
    <property type="component" value="Unassembled WGS sequence"/>
</dbReference>
<dbReference type="EMBL" id="JAHDYR010000062">
    <property type="protein sequence ID" value="KAG9391065.1"/>
    <property type="molecule type" value="Genomic_DNA"/>
</dbReference>
<evidence type="ECO:0000313" key="1">
    <source>
        <dbReference type="EMBL" id="KAG9391065.1"/>
    </source>
</evidence>
<dbReference type="AlphaFoldDB" id="A0A8J6ATG6"/>
<accession>A0A8J6ATG6</accession>
<protein>
    <submittedName>
        <fullName evidence="1">Uncharacterized protein</fullName>
    </submittedName>
</protein>